<keyword evidence="2" id="KW-1185">Reference proteome</keyword>
<reference evidence="1 2" key="1">
    <citation type="submission" date="2023-08" db="EMBL/GenBank/DDBJ databases">
        <title>Comparative genomics and taxonomic characterization of three novel marine species of genus Marivirga.</title>
        <authorList>
            <person name="Muhammad N."/>
            <person name="Kim S.-G."/>
        </authorList>
    </citation>
    <scope>NUCLEOTIDE SEQUENCE [LARGE SCALE GENOMIC DNA]</scope>
    <source>
        <strain evidence="1 2">BDSF4-3</strain>
    </source>
</reference>
<dbReference type="Proteomes" id="UP001230496">
    <property type="component" value="Chromosome"/>
</dbReference>
<dbReference type="EMBL" id="CP129971">
    <property type="protein sequence ID" value="WKK77734.2"/>
    <property type="molecule type" value="Genomic_DNA"/>
</dbReference>
<evidence type="ECO:0000313" key="1">
    <source>
        <dbReference type="EMBL" id="WKK77734.2"/>
    </source>
</evidence>
<gene>
    <name evidence="1" type="ORF">QYS49_11955</name>
</gene>
<evidence type="ECO:0000313" key="2">
    <source>
        <dbReference type="Proteomes" id="UP001230496"/>
    </source>
</evidence>
<accession>A0AA49J8X8</accession>
<organism evidence="1 2">
    <name type="scientific">Marivirga salinarum</name>
    <dbReference type="NCBI Taxonomy" id="3059078"/>
    <lineage>
        <taxon>Bacteria</taxon>
        <taxon>Pseudomonadati</taxon>
        <taxon>Bacteroidota</taxon>
        <taxon>Cytophagia</taxon>
        <taxon>Cytophagales</taxon>
        <taxon>Marivirgaceae</taxon>
        <taxon>Marivirga</taxon>
    </lineage>
</organism>
<dbReference type="RefSeq" id="WP_308349377.1">
    <property type="nucleotide sequence ID" value="NZ_CP129971.1"/>
</dbReference>
<sequence>MATKYKCKLAPKFDSIEKYIWEIRSLQLKDPDQWTGRTFYYCNPPYYKMKAITNTEKVIHFSFKDSSVPVHLRSGGKGFCHQMAQDYISDSNVLNVYYKGKRFRLRFEHLEQEVKIQSGSNYFYADLQGKISSPSWFINDIGTDSLIIEISFSSRSKIKKQSGYRESNLAAIEVNYKDCFSYQNEKYFPTYSDEKLEKAQQTLLKFIDNSYPSFKVLHFPSQKNKRYQEGRITRRAKSAYSSQEKSVPEIPNQKLDRSNYVIPNLQVSESSNTSNFIHNKKETKSFLCKVYRKLKNLIRK</sequence>
<dbReference type="KEGG" id="msaa:QYS49_11955"/>
<dbReference type="AlphaFoldDB" id="A0AA49J8X8"/>
<protein>
    <submittedName>
        <fullName evidence="1">Uncharacterized protein</fullName>
    </submittedName>
</protein>
<name>A0AA49J8X8_9BACT</name>
<proteinExistence type="predicted"/>